<protein>
    <submittedName>
        <fullName evidence="2">Uncharacterized protein</fullName>
    </submittedName>
</protein>
<proteinExistence type="predicted"/>
<sequence length="90" mass="10263">MQRELPTFTHFVSRLSNSHVANSNFAIGLVLHGLGSDWGAAPKQNSPKENWYERKLRPKQNQPEREPPGAEMVQMRTGTTENYSKQNRPS</sequence>
<organism evidence="2 3">
    <name type="scientific">Caenorhabditis japonica</name>
    <dbReference type="NCBI Taxonomy" id="281687"/>
    <lineage>
        <taxon>Eukaryota</taxon>
        <taxon>Metazoa</taxon>
        <taxon>Ecdysozoa</taxon>
        <taxon>Nematoda</taxon>
        <taxon>Chromadorea</taxon>
        <taxon>Rhabditida</taxon>
        <taxon>Rhabditina</taxon>
        <taxon>Rhabditomorpha</taxon>
        <taxon>Rhabditoidea</taxon>
        <taxon>Rhabditidae</taxon>
        <taxon>Peloderinae</taxon>
        <taxon>Caenorhabditis</taxon>
    </lineage>
</organism>
<keyword evidence="3" id="KW-1185">Reference proteome</keyword>
<evidence type="ECO:0000256" key="1">
    <source>
        <dbReference type="SAM" id="MobiDB-lite"/>
    </source>
</evidence>
<dbReference type="Proteomes" id="UP000005237">
    <property type="component" value="Unassembled WGS sequence"/>
</dbReference>
<dbReference type="AlphaFoldDB" id="A0A8R1E678"/>
<reference evidence="3" key="1">
    <citation type="submission" date="2010-08" db="EMBL/GenBank/DDBJ databases">
        <authorList>
            <consortium name="Caenorhabditis japonica Sequencing Consortium"/>
            <person name="Wilson R.K."/>
        </authorList>
    </citation>
    <scope>NUCLEOTIDE SEQUENCE [LARGE SCALE GENOMIC DNA]</scope>
    <source>
        <strain evidence="3">DF5081</strain>
    </source>
</reference>
<name>A0A8R1E678_CAEJA</name>
<evidence type="ECO:0000313" key="3">
    <source>
        <dbReference type="Proteomes" id="UP000005237"/>
    </source>
</evidence>
<dbReference type="EnsemblMetazoa" id="CJA22400.1">
    <property type="protein sequence ID" value="CJA22400.1"/>
    <property type="gene ID" value="WBGene00177972"/>
</dbReference>
<accession>A0A8R1E678</accession>
<feature type="compositionally biased region" description="Polar residues" evidence="1">
    <location>
        <begin position="76"/>
        <end position="90"/>
    </location>
</feature>
<feature type="region of interest" description="Disordered" evidence="1">
    <location>
        <begin position="37"/>
        <end position="90"/>
    </location>
</feature>
<reference evidence="2" key="2">
    <citation type="submission" date="2022-06" db="UniProtKB">
        <authorList>
            <consortium name="EnsemblMetazoa"/>
        </authorList>
    </citation>
    <scope>IDENTIFICATION</scope>
    <source>
        <strain evidence="2">DF5081</strain>
    </source>
</reference>
<evidence type="ECO:0000313" key="2">
    <source>
        <dbReference type="EnsemblMetazoa" id="CJA22400.1"/>
    </source>
</evidence>